<accession>A0ABU6UJ89</accession>
<evidence type="ECO:0000256" key="8">
    <source>
        <dbReference type="SAM" id="MobiDB-lite"/>
    </source>
</evidence>
<sequence length="418" mass="47630">KAPSSPEPSPTCSAMESSTPTTTTGKRQVASYEFKTKSLRNFIENVVDAELSDRLLSILASAAASEKTLDFQDILQRFAFDNICRIAFGYDPEYLKLSTTTEKNKFVRAFEDATEIISDRFREPSAIIWKIKRRFDIGSEKRLQIAVSEARECAKELVREKNKNKKKMMIMKNSSLESVDNNNDDLLSWFLNSGHSDEEFLTDIVISFVLAGKDSTSAALTWFFWLLWKNPRVEEEIVKEIKEKSEAPVYEEVKEMVYTHAALCESMRLYPPIPSDSKEAVNDDVLPDGTVVKKGMMVRYHVYTMGRMESIWGRDWAEFRPERWLERVEGGGDGGGNKWKFVGMDPYSYPVFQAGLRICSGKEMSFMQMKRVVAGIVRRFRVVPAVGKGVEPEFISFLTSQMKGGFPVNIISRHQDEA</sequence>
<protein>
    <recommendedName>
        <fullName evidence="11">Cytochrome P450 94A1</fullName>
    </recommendedName>
</protein>
<comment type="similarity">
    <text evidence="2">Belongs to the cytochrome P450 family.</text>
</comment>
<keyword evidence="4" id="KW-0479">Metal-binding</keyword>
<evidence type="ECO:0000313" key="10">
    <source>
        <dbReference type="Proteomes" id="UP001341840"/>
    </source>
</evidence>
<comment type="caution">
    <text evidence="9">The sequence shown here is derived from an EMBL/GenBank/DDBJ whole genome shotgun (WGS) entry which is preliminary data.</text>
</comment>
<keyword evidence="6" id="KW-0408">Iron</keyword>
<evidence type="ECO:0000256" key="5">
    <source>
        <dbReference type="ARBA" id="ARBA00023002"/>
    </source>
</evidence>
<dbReference type="Pfam" id="PF00067">
    <property type="entry name" value="p450"/>
    <property type="match status" value="1"/>
</dbReference>
<evidence type="ECO:0000256" key="2">
    <source>
        <dbReference type="ARBA" id="ARBA00010617"/>
    </source>
</evidence>
<name>A0ABU6UJ89_9FABA</name>
<feature type="region of interest" description="Disordered" evidence="8">
    <location>
        <begin position="1"/>
        <end position="26"/>
    </location>
</feature>
<keyword evidence="3" id="KW-0349">Heme</keyword>
<organism evidence="9 10">
    <name type="scientific">Stylosanthes scabra</name>
    <dbReference type="NCBI Taxonomy" id="79078"/>
    <lineage>
        <taxon>Eukaryota</taxon>
        <taxon>Viridiplantae</taxon>
        <taxon>Streptophyta</taxon>
        <taxon>Embryophyta</taxon>
        <taxon>Tracheophyta</taxon>
        <taxon>Spermatophyta</taxon>
        <taxon>Magnoliopsida</taxon>
        <taxon>eudicotyledons</taxon>
        <taxon>Gunneridae</taxon>
        <taxon>Pentapetalae</taxon>
        <taxon>rosids</taxon>
        <taxon>fabids</taxon>
        <taxon>Fabales</taxon>
        <taxon>Fabaceae</taxon>
        <taxon>Papilionoideae</taxon>
        <taxon>50 kb inversion clade</taxon>
        <taxon>dalbergioids sensu lato</taxon>
        <taxon>Dalbergieae</taxon>
        <taxon>Pterocarpus clade</taxon>
        <taxon>Stylosanthes</taxon>
    </lineage>
</organism>
<comment type="cofactor">
    <cofactor evidence="1">
        <name>heme</name>
        <dbReference type="ChEBI" id="CHEBI:30413"/>
    </cofactor>
</comment>
<dbReference type="PANTHER" id="PTHR24296">
    <property type="entry name" value="CYTOCHROME P450"/>
    <property type="match status" value="1"/>
</dbReference>
<evidence type="ECO:0000256" key="6">
    <source>
        <dbReference type="ARBA" id="ARBA00023004"/>
    </source>
</evidence>
<dbReference type="InterPro" id="IPR001128">
    <property type="entry name" value="Cyt_P450"/>
</dbReference>
<evidence type="ECO:0000256" key="7">
    <source>
        <dbReference type="ARBA" id="ARBA00023033"/>
    </source>
</evidence>
<dbReference type="Gene3D" id="1.10.630.10">
    <property type="entry name" value="Cytochrome P450"/>
    <property type="match status" value="1"/>
</dbReference>
<feature type="compositionally biased region" description="Polar residues" evidence="8">
    <location>
        <begin position="10"/>
        <end position="26"/>
    </location>
</feature>
<evidence type="ECO:0000256" key="4">
    <source>
        <dbReference type="ARBA" id="ARBA00022723"/>
    </source>
</evidence>
<keyword evidence="10" id="KW-1185">Reference proteome</keyword>
<evidence type="ECO:0000256" key="1">
    <source>
        <dbReference type="ARBA" id="ARBA00001971"/>
    </source>
</evidence>
<dbReference type="PRINTS" id="PR00385">
    <property type="entry name" value="P450"/>
</dbReference>
<dbReference type="InterPro" id="IPR036396">
    <property type="entry name" value="Cyt_P450_sf"/>
</dbReference>
<feature type="non-terminal residue" evidence="9">
    <location>
        <position position="1"/>
    </location>
</feature>
<evidence type="ECO:0008006" key="11">
    <source>
        <dbReference type="Google" id="ProtNLM"/>
    </source>
</evidence>
<evidence type="ECO:0000313" key="9">
    <source>
        <dbReference type="EMBL" id="MED6160994.1"/>
    </source>
</evidence>
<keyword evidence="7" id="KW-0503">Monooxygenase</keyword>
<dbReference type="InterPro" id="IPR002401">
    <property type="entry name" value="Cyt_P450_E_grp-I"/>
</dbReference>
<reference evidence="9 10" key="1">
    <citation type="journal article" date="2023" name="Plants (Basel)">
        <title>Bridging the Gap: Combining Genomics and Transcriptomics Approaches to Understand Stylosanthes scabra, an Orphan Legume from the Brazilian Caatinga.</title>
        <authorList>
            <person name="Ferreira-Neto J.R.C."/>
            <person name="da Silva M.D."/>
            <person name="Binneck E."/>
            <person name="de Melo N.F."/>
            <person name="da Silva R.H."/>
            <person name="de Melo A.L.T.M."/>
            <person name="Pandolfi V."/>
            <person name="Bustamante F.O."/>
            <person name="Brasileiro-Vidal A.C."/>
            <person name="Benko-Iseppon A.M."/>
        </authorList>
    </citation>
    <scope>NUCLEOTIDE SEQUENCE [LARGE SCALE GENOMIC DNA]</scope>
    <source>
        <tissue evidence="9">Leaves</tissue>
    </source>
</reference>
<dbReference type="EMBL" id="JASCZI010121281">
    <property type="protein sequence ID" value="MED6160994.1"/>
    <property type="molecule type" value="Genomic_DNA"/>
</dbReference>
<dbReference type="SUPFAM" id="SSF48264">
    <property type="entry name" value="Cytochrome P450"/>
    <property type="match status" value="1"/>
</dbReference>
<evidence type="ECO:0000256" key="3">
    <source>
        <dbReference type="ARBA" id="ARBA00022617"/>
    </source>
</evidence>
<gene>
    <name evidence="9" type="ORF">PIB30_056495</name>
</gene>
<keyword evidence="5" id="KW-0560">Oxidoreductase</keyword>
<proteinExistence type="inferred from homology"/>
<dbReference type="Proteomes" id="UP001341840">
    <property type="component" value="Unassembled WGS sequence"/>
</dbReference>
<dbReference type="PRINTS" id="PR00463">
    <property type="entry name" value="EP450I"/>
</dbReference>